<evidence type="ECO:0000256" key="2">
    <source>
        <dbReference type="ARBA" id="ARBA00022475"/>
    </source>
</evidence>
<dbReference type="InterPro" id="IPR025662">
    <property type="entry name" value="Sigma_54_int_dom_ATP-bd_1"/>
</dbReference>
<evidence type="ECO:0000256" key="4">
    <source>
        <dbReference type="ARBA" id="ARBA00022989"/>
    </source>
</evidence>
<keyword evidence="2" id="KW-1003">Cell membrane</keyword>
<dbReference type="Proteomes" id="UP000568888">
    <property type="component" value="Unassembled WGS sequence"/>
</dbReference>
<evidence type="ECO:0000256" key="3">
    <source>
        <dbReference type="ARBA" id="ARBA00022692"/>
    </source>
</evidence>
<feature type="compositionally biased region" description="Basic and acidic residues" evidence="6">
    <location>
        <begin position="644"/>
        <end position="663"/>
    </location>
</feature>
<keyword evidence="5 7" id="KW-0472">Membrane</keyword>
<dbReference type="PROSITE" id="PS00675">
    <property type="entry name" value="SIGMA54_INTERACT_1"/>
    <property type="match status" value="1"/>
</dbReference>
<name>A0A6V8MTW3_9BACT</name>
<organism evidence="9 10">
    <name type="scientific">Geomonas paludis</name>
    <dbReference type="NCBI Taxonomy" id="2740185"/>
    <lineage>
        <taxon>Bacteria</taxon>
        <taxon>Pseudomonadati</taxon>
        <taxon>Thermodesulfobacteriota</taxon>
        <taxon>Desulfuromonadia</taxon>
        <taxon>Geobacterales</taxon>
        <taxon>Geobacteraceae</taxon>
        <taxon>Geomonas</taxon>
    </lineage>
</organism>
<protein>
    <recommendedName>
        <fullName evidence="8">Type IV secretion system coupling protein TraD DNA-binding domain-containing protein</fullName>
    </recommendedName>
</protein>
<dbReference type="RefSeq" id="WP_183346465.1">
    <property type="nucleotide sequence ID" value="NZ_BLXY01000002.1"/>
</dbReference>
<evidence type="ECO:0000256" key="7">
    <source>
        <dbReference type="SAM" id="Phobius"/>
    </source>
</evidence>
<comment type="caution">
    <text evidence="9">The sequence shown here is derived from an EMBL/GenBank/DDBJ whole genome shotgun (WGS) entry which is preliminary data.</text>
</comment>
<dbReference type="Pfam" id="PF10412">
    <property type="entry name" value="TrwB_AAD_bind"/>
    <property type="match status" value="1"/>
</dbReference>
<evidence type="ECO:0000313" key="10">
    <source>
        <dbReference type="Proteomes" id="UP000568888"/>
    </source>
</evidence>
<accession>A0A6V8MTW3</accession>
<dbReference type="Gene3D" id="3.40.50.300">
    <property type="entry name" value="P-loop containing nucleotide triphosphate hydrolases"/>
    <property type="match status" value="2"/>
</dbReference>
<dbReference type="InterPro" id="IPR051539">
    <property type="entry name" value="T4SS-coupling_protein"/>
</dbReference>
<feature type="transmembrane region" description="Helical" evidence="7">
    <location>
        <begin position="137"/>
        <end position="157"/>
    </location>
</feature>
<evidence type="ECO:0000256" key="5">
    <source>
        <dbReference type="ARBA" id="ARBA00023136"/>
    </source>
</evidence>
<evidence type="ECO:0000313" key="9">
    <source>
        <dbReference type="EMBL" id="GFO63615.1"/>
    </source>
</evidence>
<dbReference type="EMBL" id="BLXY01000002">
    <property type="protein sequence ID" value="GFO63615.1"/>
    <property type="molecule type" value="Genomic_DNA"/>
</dbReference>
<dbReference type="InterPro" id="IPR027417">
    <property type="entry name" value="P-loop_NTPase"/>
</dbReference>
<dbReference type="GO" id="GO:0005886">
    <property type="term" value="C:plasma membrane"/>
    <property type="evidence" value="ECO:0007669"/>
    <property type="project" value="UniProtKB-SubCell"/>
</dbReference>
<evidence type="ECO:0000256" key="6">
    <source>
        <dbReference type="SAM" id="MobiDB-lite"/>
    </source>
</evidence>
<feature type="transmembrane region" description="Helical" evidence="7">
    <location>
        <begin position="22"/>
        <end position="42"/>
    </location>
</feature>
<evidence type="ECO:0000256" key="1">
    <source>
        <dbReference type="ARBA" id="ARBA00004651"/>
    </source>
</evidence>
<feature type="region of interest" description="Disordered" evidence="6">
    <location>
        <begin position="627"/>
        <end position="672"/>
    </location>
</feature>
<gene>
    <name evidence="9" type="ORF">GMPD_15340</name>
</gene>
<keyword evidence="3 7" id="KW-0812">Transmembrane</keyword>
<proteinExistence type="predicted"/>
<dbReference type="AlphaFoldDB" id="A0A6V8MTW3"/>
<dbReference type="PANTHER" id="PTHR37937">
    <property type="entry name" value="CONJUGATIVE TRANSFER: DNA TRANSPORT"/>
    <property type="match status" value="1"/>
</dbReference>
<dbReference type="PANTHER" id="PTHR37937:SF1">
    <property type="entry name" value="CONJUGATIVE TRANSFER: DNA TRANSPORT"/>
    <property type="match status" value="1"/>
</dbReference>
<comment type="subcellular location">
    <subcellularLocation>
        <location evidence="1">Cell membrane</location>
        <topology evidence="1">Multi-pass membrane protein</topology>
    </subcellularLocation>
</comment>
<keyword evidence="4 7" id="KW-1133">Transmembrane helix</keyword>
<dbReference type="CDD" id="cd01127">
    <property type="entry name" value="TrwB_TraG_TraD_VirD4"/>
    <property type="match status" value="1"/>
</dbReference>
<evidence type="ECO:0000259" key="8">
    <source>
        <dbReference type="Pfam" id="PF10412"/>
    </source>
</evidence>
<feature type="domain" description="Type IV secretion system coupling protein TraD DNA-binding" evidence="8">
    <location>
        <begin position="193"/>
        <end position="570"/>
    </location>
</feature>
<dbReference type="InterPro" id="IPR019476">
    <property type="entry name" value="T4SS_TraD_DNA-bd"/>
</dbReference>
<sequence>MDKNSYQGYEVQKHRLLMTVKMFFQISALCLALQALFFLLAFKVPRYSVERTVAVTGQPASWVIRSAERVPGVYREFLWKYPVALLVQSVRLNPTFHIYAPDRLAGWPHNTRGYVTMKAQAIVRNVDYRQVLNGYRFPFFFSFLSWLCVCPAAIWYARRVTARIKDQEHIRGARLITEKSIRSETDGTGILPIASICIPELLSRRHILIAGQTGSGKSTVLIQHLAAIQKAGRRAIANDFKGELVERFYRPDRDLILNPLDARGVGWTIFNELRSKPDLTAVTGSLIPPAKGEDRFWSAAAQDVLRGVMAYCYENGMRTNAELWRAVTSPVYEIMEMCRATESGHAGYTYIQDASSKQAAGVIAVLMSYVSWLEFACDGPFSLWQWAEEPGDKMIFITSTDEVSNIMRPYLSLFADLAGKRFLALPESSEPEKNIYLILDELGNMQRLPSVKRLLTAGRSKGVVVEVGIPDFSSIESVYGREDAHTIINSCGSKLILNLGDPEAARFFSDLASEEECWESSTYYSISEHDHRGGENHNRQVRTRKVIMPAEIMRLAVGSGYFMLPGGNPAQVKIPWTSANKRPVIHQAFTLRPGLSLGELEARDQEVSLMAQKVLDGPTPEELKNQVTHNAVSGVRPPSVAADEPTKKDEIPVRPENVLHPETLEPDPEETP</sequence>
<dbReference type="SUPFAM" id="SSF52540">
    <property type="entry name" value="P-loop containing nucleoside triphosphate hydrolases"/>
    <property type="match status" value="1"/>
</dbReference>
<reference evidence="10" key="1">
    <citation type="submission" date="2020-06" db="EMBL/GenBank/DDBJ databases">
        <title>Draft genomic sequecing of Geomonas sp. Red736.</title>
        <authorList>
            <person name="Itoh H."/>
            <person name="Xu Z.X."/>
            <person name="Ushijima N."/>
            <person name="Masuda Y."/>
            <person name="Shiratori Y."/>
            <person name="Senoo K."/>
        </authorList>
    </citation>
    <scope>NUCLEOTIDE SEQUENCE [LARGE SCALE GENOMIC DNA]</scope>
    <source>
        <strain evidence="10">Red736</strain>
    </source>
</reference>